<accession>A0A147JVI5</accession>
<feature type="transmembrane region" description="Helical" evidence="1">
    <location>
        <begin position="55"/>
        <end position="72"/>
    </location>
</feature>
<evidence type="ECO:0000313" key="2">
    <source>
        <dbReference type="EMBL" id="KUO40461.1"/>
    </source>
</evidence>
<evidence type="ECO:0000256" key="1">
    <source>
        <dbReference type="SAM" id="Phobius"/>
    </source>
</evidence>
<comment type="caution">
    <text evidence="2">The sequence shown here is derived from an EMBL/GenBank/DDBJ whole genome shotgun (WGS) entry which is preliminary data.</text>
</comment>
<dbReference type="InterPro" id="IPR046487">
    <property type="entry name" value="DUF6580"/>
</dbReference>
<feature type="transmembrane region" description="Helical" evidence="1">
    <location>
        <begin position="25"/>
        <end position="43"/>
    </location>
</feature>
<dbReference type="AlphaFoldDB" id="A0A147JVI5"/>
<feature type="transmembrane region" description="Helical" evidence="1">
    <location>
        <begin position="133"/>
        <end position="160"/>
    </location>
</feature>
<dbReference type="Pfam" id="PF20221">
    <property type="entry name" value="DUF6580"/>
    <property type="match status" value="1"/>
</dbReference>
<keyword evidence="1" id="KW-0472">Membrane</keyword>
<reference evidence="2 3" key="1">
    <citation type="journal article" date="2016" name="Nat. Microbiol.">
        <title>Genomic inference of the metabolism of cosmopolitan subsurface Archaea, Hadesarchaea.</title>
        <authorList>
            <person name="Baker B.J."/>
            <person name="Saw J.H."/>
            <person name="Lind A.E."/>
            <person name="Lazar C.S."/>
            <person name="Hinrichs K.-U."/>
            <person name="Teske A.P."/>
            <person name="Ettema T.J."/>
        </authorList>
    </citation>
    <scope>NUCLEOTIDE SEQUENCE [LARGE SCALE GENOMIC DNA]</scope>
</reference>
<dbReference type="Proteomes" id="UP000074294">
    <property type="component" value="Unassembled WGS sequence"/>
</dbReference>
<sequence length="223" mass="25080">MRFREKMFKWLWGGKTADQTLAKRFKIFILVAIGLIAVSKLLYLSGAMPLPNFELIIPALVVIGSLSLYCGDSKPWRRLVRYFGVIALASVYVIDILFWGPNPIYAFTWSGFILVWLISMKNKLSAFDRFKKLLYRTTLTAAIGILVFDIWTAFGCWIGWGERSLVGLIAVYLAQIPFTLYHLASLVFVPPLLGLGKLMIKVKVPVSVAVNANAGVKSKSERR</sequence>
<feature type="transmembrane region" description="Helical" evidence="1">
    <location>
        <begin position="104"/>
        <end position="121"/>
    </location>
</feature>
<feature type="transmembrane region" description="Helical" evidence="1">
    <location>
        <begin position="79"/>
        <end position="98"/>
    </location>
</feature>
<feature type="transmembrane region" description="Helical" evidence="1">
    <location>
        <begin position="166"/>
        <end position="193"/>
    </location>
</feature>
<evidence type="ECO:0000313" key="3">
    <source>
        <dbReference type="Proteomes" id="UP000074294"/>
    </source>
</evidence>
<keyword evidence="1" id="KW-1133">Transmembrane helix</keyword>
<organism evidence="2 3">
    <name type="scientific">Hadarchaeum yellowstonense</name>
    <dbReference type="NCBI Taxonomy" id="1776334"/>
    <lineage>
        <taxon>Archaea</taxon>
        <taxon>Methanobacteriati</taxon>
        <taxon>Candidatus Hadarchaeota</taxon>
        <taxon>Candidatus Hadarchaeia</taxon>
        <taxon>Candidatus Hadarchaeales</taxon>
        <taxon>Candidatus Hadarchaeaceae</taxon>
        <taxon>Candidatus Hadarchaeum</taxon>
    </lineage>
</organism>
<keyword evidence="1" id="KW-0812">Transmembrane</keyword>
<protein>
    <submittedName>
        <fullName evidence="2">Uncharacterized protein</fullName>
    </submittedName>
</protein>
<dbReference type="EMBL" id="LQMQ01000041">
    <property type="protein sequence ID" value="KUO40461.1"/>
    <property type="molecule type" value="Genomic_DNA"/>
</dbReference>
<gene>
    <name evidence="2" type="ORF">APZ16_00045</name>
</gene>
<dbReference type="STRING" id="1776334.APZ16_00045"/>
<proteinExistence type="predicted"/>
<name>A0A147JVI5_HADYE</name>